<sequence>MSRLPLLLLSFLLATPAARASDCPDLALVLALDSSLSIDGTEFTLQTEGYAEAFRSPAVQAALAAAGTVDVAAIVWSDGAAPPARLGWQRIAAPEDARRLAVRLTALERVAPGRTGVGGGLAAALEMLAEHGCAGRRLVNLSGDGRETLAPRIGLRGQLMRARAEAEALGATVNALAVTDEEADLPDWFRSHVIVGPGAFVMETREFRGFAEAVVRKLVREIAPPALAAGRPGLPPHRLTPSGRDHPARRS</sequence>
<dbReference type="InterPro" id="IPR010607">
    <property type="entry name" value="DUF1194"/>
</dbReference>
<dbReference type="AlphaFoldDB" id="A0AAX1UIY1"/>
<dbReference type="Gene3D" id="3.40.50.410">
    <property type="entry name" value="von Willebrand factor, type A domain"/>
    <property type="match status" value="1"/>
</dbReference>
<keyword evidence="2" id="KW-0732">Signal</keyword>
<dbReference type="RefSeq" id="WP_119000713.1">
    <property type="nucleotide sequence ID" value="NZ_QWGP01000019.1"/>
</dbReference>
<feature type="signal peptide" evidence="2">
    <location>
        <begin position="1"/>
        <end position="20"/>
    </location>
</feature>
<reference evidence="3 4" key="1">
    <citation type="submission" date="2018-08" db="EMBL/GenBank/DDBJ databases">
        <title>Draft genome sequence of Rhodobacter sphaeroides FY.</title>
        <authorList>
            <person name="Rayyan A."/>
            <person name="Meyer T.E."/>
            <person name="Kyndt J.A."/>
        </authorList>
    </citation>
    <scope>NUCLEOTIDE SEQUENCE [LARGE SCALE GENOMIC DNA]</scope>
    <source>
        <strain evidence="3 4">FY</strain>
    </source>
</reference>
<dbReference type="InterPro" id="IPR036465">
    <property type="entry name" value="vWFA_dom_sf"/>
</dbReference>
<accession>A0AAX1UIY1</accession>
<evidence type="ECO:0000256" key="2">
    <source>
        <dbReference type="SAM" id="SignalP"/>
    </source>
</evidence>
<feature type="region of interest" description="Disordered" evidence="1">
    <location>
        <begin position="227"/>
        <end position="251"/>
    </location>
</feature>
<comment type="caution">
    <text evidence="3">The sequence shown here is derived from an EMBL/GenBank/DDBJ whole genome shotgun (WGS) entry which is preliminary data.</text>
</comment>
<dbReference type="Pfam" id="PF06707">
    <property type="entry name" value="DUF1194"/>
    <property type="match status" value="1"/>
</dbReference>
<dbReference type="Proteomes" id="UP000266305">
    <property type="component" value="Unassembled WGS sequence"/>
</dbReference>
<organism evidence="3 4">
    <name type="scientific">Cereibacter sphaeroides</name>
    <name type="common">Rhodobacter sphaeroides</name>
    <dbReference type="NCBI Taxonomy" id="1063"/>
    <lineage>
        <taxon>Bacteria</taxon>
        <taxon>Pseudomonadati</taxon>
        <taxon>Pseudomonadota</taxon>
        <taxon>Alphaproteobacteria</taxon>
        <taxon>Rhodobacterales</taxon>
        <taxon>Paracoccaceae</taxon>
        <taxon>Cereibacter</taxon>
    </lineage>
</organism>
<evidence type="ECO:0000313" key="3">
    <source>
        <dbReference type="EMBL" id="RHZ93088.1"/>
    </source>
</evidence>
<dbReference type="EMBL" id="QWGP01000019">
    <property type="protein sequence ID" value="RHZ93088.1"/>
    <property type="molecule type" value="Genomic_DNA"/>
</dbReference>
<proteinExistence type="predicted"/>
<evidence type="ECO:0000256" key="1">
    <source>
        <dbReference type="SAM" id="MobiDB-lite"/>
    </source>
</evidence>
<feature type="chain" id="PRO_5043779866" evidence="2">
    <location>
        <begin position="21"/>
        <end position="251"/>
    </location>
</feature>
<protein>
    <submittedName>
        <fullName evidence="3">DUF1194 domain-containing protein</fullName>
    </submittedName>
</protein>
<evidence type="ECO:0000313" key="4">
    <source>
        <dbReference type="Proteomes" id="UP000266305"/>
    </source>
</evidence>
<dbReference type="SUPFAM" id="SSF53300">
    <property type="entry name" value="vWA-like"/>
    <property type="match status" value="1"/>
</dbReference>
<gene>
    <name evidence="3" type="ORF">D1114_15655</name>
</gene>
<name>A0AAX1UIY1_CERSP</name>